<dbReference type="InterPro" id="IPR001789">
    <property type="entry name" value="Sig_transdc_resp-reg_receiver"/>
</dbReference>
<dbReference type="PRINTS" id="PR00344">
    <property type="entry name" value="BCTRLSENSOR"/>
</dbReference>
<name>A0ABT4W518_9RHOB</name>
<dbReference type="PROSITE" id="PS50110">
    <property type="entry name" value="RESPONSE_REGULATORY"/>
    <property type="match status" value="1"/>
</dbReference>
<evidence type="ECO:0000256" key="12">
    <source>
        <dbReference type="ARBA" id="ARBA00023012"/>
    </source>
</evidence>
<keyword evidence="5" id="KW-0997">Cell inner membrane</keyword>
<keyword evidence="10 21" id="KW-0067">ATP-binding</keyword>
<dbReference type="InterPro" id="IPR036641">
    <property type="entry name" value="HPT_dom_sf"/>
</dbReference>
<feature type="transmembrane region" description="Helical" evidence="16">
    <location>
        <begin position="13"/>
        <end position="35"/>
    </location>
</feature>
<dbReference type="PROSITE" id="PS50885">
    <property type="entry name" value="HAMP"/>
    <property type="match status" value="1"/>
</dbReference>
<dbReference type="InterPro" id="IPR036890">
    <property type="entry name" value="HATPase_C_sf"/>
</dbReference>
<proteinExistence type="predicted"/>
<dbReference type="SUPFAM" id="SSF47384">
    <property type="entry name" value="Homodimeric domain of signal transducing histidine kinase"/>
    <property type="match status" value="1"/>
</dbReference>
<dbReference type="CDD" id="cd17546">
    <property type="entry name" value="REC_hyHK_CKI1_RcsC-like"/>
    <property type="match status" value="1"/>
</dbReference>
<evidence type="ECO:0000256" key="10">
    <source>
        <dbReference type="ARBA" id="ARBA00022840"/>
    </source>
</evidence>
<dbReference type="EMBL" id="JAQIIO010000012">
    <property type="protein sequence ID" value="MDA5095619.1"/>
    <property type="molecule type" value="Genomic_DNA"/>
</dbReference>
<keyword evidence="7" id="KW-0808">Transferase</keyword>
<dbReference type="PANTHER" id="PTHR43047">
    <property type="entry name" value="TWO-COMPONENT HISTIDINE PROTEIN KINASE"/>
    <property type="match status" value="1"/>
</dbReference>
<evidence type="ECO:0000256" key="7">
    <source>
        <dbReference type="ARBA" id="ARBA00022679"/>
    </source>
</evidence>
<dbReference type="InterPro" id="IPR038188">
    <property type="entry name" value="TorS_sensor_sf"/>
</dbReference>
<comment type="catalytic activity">
    <reaction evidence="1">
        <text>ATP + protein L-histidine = ADP + protein N-phospho-L-histidine.</text>
        <dbReference type="EC" id="2.7.13.3"/>
    </reaction>
</comment>
<keyword evidence="13 16" id="KW-0472">Membrane</keyword>
<protein>
    <recommendedName>
        <fullName evidence="3">histidine kinase</fullName>
        <ecNumber evidence="3">2.7.13.3</ecNumber>
    </recommendedName>
</protein>
<keyword evidence="4" id="KW-1003">Cell membrane</keyword>
<gene>
    <name evidence="21" type="ORF">O2N63_16130</name>
</gene>
<dbReference type="InterPro" id="IPR005467">
    <property type="entry name" value="His_kinase_dom"/>
</dbReference>
<keyword evidence="6 15" id="KW-0597">Phosphoprotein</keyword>
<feature type="modified residue" description="Phosphohistidine" evidence="14">
    <location>
        <position position="889"/>
    </location>
</feature>
<feature type="domain" description="Response regulatory" evidence="18">
    <location>
        <begin position="692"/>
        <end position="807"/>
    </location>
</feature>
<dbReference type="SMART" id="SM00304">
    <property type="entry name" value="HAMP"/>
    <property type="match status" value="1"/>
</dbReference>
<evidence type="ECO:0000256" key="8">
    <source>
        <dbReference type="ARBA" id="ARBA00022692"/>
    </source>
</evidence>
<dbReference type="Proteomes" id="UP001528040">
    <property type="component" value="Unassembled WGS sequence"/>
</dbReference>
<comment type="subcellular location">
    <subcellularLocation>
        <location evidence="2">Cell inner membrane</location>
        <topology evidence="2">Multi-pass membrane protein</topology>
    </subcellularLocation>
</comment>
<dbReference type="SUPFAM" id="SSF55874">
    <property type="entry name" value="ATPase domain of HSP90 chaperone/DNA topoisomerase II/histidine kinase"/>
    <property type="match status" value="1"/>
</dbReference>
<evidence type="ECO:0000259" key="17">
    <source>
        <dbReference type="PROSITE" id="PS50109"/>
    </source>
</evidence>
<dbReference type="GO" id="GO:0005524">
    <property type="term" value="F:ATP binding"/>
    <property type="evidence" value="ECO:0007669"/>
    <property type="project" value="UniProtKB-KW"/>
</dbReference>
<organism evidence="21 22">
    <name type="scientific">Aliiroseovarius salicola</name>
    <dbReference type="NCBI Taxonomy" id="3009082"/>
    <lineage>
        <taxon>Bacteria</taxon>
        <taxon>Pseudomonadati</taxon>
        <taxon>Pseudomonadota</taxon>
        <taxon>Alphaproteobacteria</taxon>
        <taxon>Rhodobacterales</taxon>
        <taxon>Paracoccaceae</taxon>
        <taxon>Aliiroseovarius</taxon>
    </lineage>
</organism>
<dbReference type="SMART" id="SM00388">
    <property type="entry name" value="HisKA"/>
    <property type="match status" value="1"/>
</dbReference>
<dbReference type="CDD" id="cd00082">
    <property type="entry name" value="HisKA"/>
    <property type="match status" value="1"/>
</dbReference>
<dbReference type="Pfam" id="PF02518">
    <property type="entry name" value="HATPase_c"/>
    <property type="match status" value="1"/>
</dbReference>
<dbReference type="Gene3D" id="3.40.50.2300">
    <property type="match status" value="1"/>
</dbReference>
<evidence type="ECO:0000256" key="15">
    <source>
        <dbReference type="PROSITE-ProRule" id="PRU00169"/>
    </source>
</evidence>
<dbReference type="SUPFAM" id="SSF47226">
    <property type="entry name" value="Histidine-containing phosphotransfer domain, HPT domain"/>
    <property type="match status" value="1"/>
</dbReference>
<dbReference type="Pfam" id="PF01627">
    <property type="entry name" value="Hpt"/>
    <property type="match status" value="1"/>
</dbReference>
<evidence type="ECO:0000259" key="20">
    <source>
        <dbReference type="PROSITE" id="PS50894"/>
    </source>
</evidence>
<evidence type="ECO:0000256" key="6">
    <source>
        <dbReference type="ARBA" id="ARBA00022553"/>
    </source>
</evidence>
<evidence type="ECO:0000256" key="16">
    <source>
        <dbReference type="SAM" id="Phobius"/>
    </source>
</evidence>
<dbReference type="SUPFAM" id="SSF52172">
    <property type="entry name" value="CheY-like"/>
    <property type="match status" value="1"/>
</dbReference>
<dbReference type="EC" id="2.7.13.3" evidence="3"/>
<dbReference type="CDD" id="cd00088">
    <property type="entry name" value="HPT"/>
    <property type="match status" value="1"/>
</dbReference>
<feature type="domain" description="Histidine kinase" evidence="17">
    <location>
        <begin position="449"/>
        <end position="671"/>
    </location>
</feature>
<dbReference type="InterPro" id="IPR003660">
    <property type="entry name" value="HAMP_dom"/>
</dbReference>
<dbReference type="Pfam" id="PF00672">
    <property type="entry name" value="HAMP"/>
    <property type="match status" value="1"/>
</dbReference>
<evidence type="ECO:0000313" key="22">
    <source>
        <dbReference type="Proteomes" id="UP001528040"/>
    </source>
</evidence>
<dbReference type="InterPro" id="IPR008207">
    <property type="entry name" value="Sig_transdc_His_kin_Hpt_dom"/>
</dbReference>
<keyword evidence="8 16" id="KW-0812">Transmembrane</keyword>
<dbReference type="CDD" id="cd16922">
    <property type="entry name" value="HATPase_EvgS-ArcB-TorS-like"/>
    <property type="match status" value="1"/>
</dbReference>
<dbReference type="Pfam" id="PF00072">
    <property type="entry name" value="Response_reg"/>
    <property type="match status" value="1"/>
</dbReference>
<feature type="domain" description="HAMP" evidence="19">
    <location>
        <begin position="354"/>
        <end position="406"/>
    </location>
</feature>
<evidence type="ECO:0000313" key="21">
    <source>
        <dbReference type="EMBL" id="MDA5095619.1"/>
    </source>
</evidence>
<dbReference type="InterPro" id="IPR004358">
    <property type="entry name" value="Sig_transdc_His_kin-like_C"/>
</dbReference>
<evidence type="ECO:0000256" key="2">
    <source>
        <dbReference type="ARBA" id="ARBA00004429"/>
    </source>
</evidence>
<dbReference type="SUPFAM" id="SSF158472">
    <property type="entry name" value="HAMP domain-like"/>
    <property type="match status" value="1"/>
</dbReference>
<evidence type="ECO:0000256" key="11">
    <source>
        <dbReference type="ARBA" id="ARBA00022989"/>
    </source>
</evidence>
<evidence type="ECO:0000256" key="3">
    <source>
        <dbReference type="ARBA" id="ARBA00012438"/>
    </source>
</evidence>
<evidence type="ECO:0000256" key="1">
    <source>
        <dbReference type="ARBA" id="ARBA00000085"/>
    </source>
</evidence>
<evidence type="ECO:0000259" key="18">
    <source>
        <dbReference type="PROSITE" id="PS50110"/>
    </source>
</evidence>
<dbReference type="InterPro" id="IPR003661">
    <property type="entry name" value="HisK_dim/P_dom"/>
</dbReference>
<keyword evidence="11 16" id="KW-1133">Transmembrane helix</keyword>
<sequence length="955" mass="103363">MQSTRFDTQLLRIFTFIVGLALLASLVAVMSNSYLSSKQRALIQDNLPAGPLARKVVDSAGFIAALAPGFPDLQTQFDLDQLSGRMERELGGLRKDLEALEEFYPDPARAQEFAVLERLQDTLTQLVSVTQQKLEDQARLAERQRETTERLSEMGNILAGQTDIARVRVTATIADLYEQDQTARPTLDRLADVDFFTYDRHIELDGAIERSGFLLLQVPFQNSRLALADLKIEAEEQLAFSQTRVRFLSSAAAQDRVNTLLDLLYGELDAEGSVALRLALIEAEDQFGILAATARAQTDDLSRIANANLQLVQADVLIAQDAALGLARNISFALTGLLVVLGAAAIYSWRAARVGVVKRLRDVAEHIDALAQEDYDRDIPVTGPDEIGSMEKSLHVLRRRAAQSRQLRDELEVAVKERTGQIVTEMEAHDAARAEAEAANRAKSEFLAMMSHEIRTPLNGVIGMLRLLEGDMKDAELGDRLTTARVSAEHLLSLSNDLLDYASTESRNLTAENVHFDLRDLVGQFGSYLAVAGEAKGLEVSVTLAPSAPPACLGDLPKLRQIVVNLLSNAVKYTNEGRVDLVVDHAPHPDTGAPVLSFSVMDTGMGISASDMDYIFDAYGRGHMRDVGNIQGMGLGLSISRRLTEVLGGALSVESAPGEGSRFTLTVPLETGDLAQIHVTREQALRAELGHRVLLVEDNSVNRMVARGYLDRLGCEVDEAETGQEGIDMARTGLHDILLLDLDLPDMPGGEVAAALAKDRQAGLRIVVLTAHHIADTVQERARLGVDGILTKPISPRALSAYLGDELPPAVGEADQGTPPSPTDPVRGAVLSGGEDLTRQMLESDLEDLGRALTEEILSDYLEQSASGMTELSAALKAEDNEQVAKLAHKLKGAASNFQLTTLCDALGQLEGAAREGAALPANLSEIIELEREARGLLTSLADAFGLQLSEVAKR</sequence>
<feature type="modified residue" description="4-aspartylphosphate" evidence="15">
    <location>
        <position position="741"/>
    </location>
</feature>
<feature type="domain" description="HPt" evidence="20">
    <location>
        <begin position="850"/>
        <end position="945"/>
    </location>
</feature>
<keyword evidence="9" id="KW-0418">Kinase</keyword>
<dbReference type="Pfam" id="PF00512">
    <property type="entry name" value="HisKA"/>
    <property type="match status" value="1"/>
</dbReference>
<evidence type="ECO:0000256" key="9">
    <source>
        <dbReference type="ARBA" id="ARBA00022777"/>
    </source>
</evidence>
<dbReference type="SMART" id="SM00448">
    <property type="entry name" value="REC"/>
    <property type="match status" value="1"/>
</dbReference>
<comment type="caution">
    <text evidence="21">The sequence shown here is derived from an EMBL/GenBank/DDBJ whole genome shotgun (WGS) entry which is preliminary data.</text>
</comment>
<dbReference type="Gene3D" id="1.20.58.920">
    <property type="match status" value="1"/>
</dbReference>
<dbReference type="CDD" id="cd06225">
    <property type="entry name" value="HAMP"/>
    <property type="match status" value="1"/>
</dbReference>
<dbReference type="Gene3D" id="1.20.120.160">
    <property type="entry name" value="HPT domain"/>
    <property type="match status" value="1"/>
</dbReference>
<dbReference type="SMART" id="SM00387">
    <property type="entry name" value="HATPase_c"/>
    <property type="match status" value="1"/>
</dbReference>
<dbReference type="InterPro" id="IPR036097">
    <property type="entry name" value="HisK_dim/P_sf"/>
</dbReference>
<reference evidence="21 22" key="1">
    <citation type="submission" date="2023-01" db="EMBL/GenBank/DDBJ databases">
        <authorList>
            <person name="Yoon J.-W."/>
        </authorList>
    </citation>
    <scope>NUCLEOTIDE SEQUENCE [LARGE SCALE GENOMIC DNA]</scope>
    <source>
        <strain evidence="21 22">KMU-50</strain>
    </source>
</reference>
<evidence type="ECO:0000259" key="19">
    <source>
        <dbReference type="PROSITE" id="PS50885"/>
    </source>
</evidence>
<dbReference type="PROSITE" id="PS50109">
    <property type="entry name" value="HIS_KIN"/>
    <property type="match status" value="1"/>
</dbReference>
<evidence type="ECO:0000256" key="5">
    <source>
        <dbReference type="ARBA" id="ARBA00022519"/>
    </source>
</evidence>
<keyword evidence="22" id="KW-1185">Reference proteome</keyword>
<evidence type="ECO:0000256" key="14">
    <source>
        <dbReference type="PROSITE-ProRule" id="PRU00110"/>
    </source>
</evidence>
<dbReference type="Gene3D" id="6.10.340.10">
    <property type="match status" value="1"/>
</dbReference>
<accession>A0ABT4W518</accession>
<dbReference type="RefSeq" id="WP_271055331.1">
    <property type="nucleotide sequence ID" value="NZ_JAQIIO010000012.1"/>
</dbReference>
<dbReference type="Gene3D" id="1.10.287.130">
    <property type="match status" value="1"/>
</dbReference>
<dbReference type="InterPro" id="IPR003594">
    <property type="entry name" value="HATPase_dom"/>
</dbReference>
<evidence type="ECO:0000256" key="4">
    <source>
        <dbReference type="ARBA" id="ARBA00022475"/>
    </source>
</evidence>
<keyword evidence="12" id="KW-0902">Two-component regulatory system</keyword>
<dbReference type="Gene3D" id="3.30.565.10">
    <property type="entry name" value="Histidine kinase-like ATPase, C-terminal domain"/>
    <property type="match status" value="1"/>
</dbReference>
<evidence type="ECO:0000256" key="13">
    <source>
        <dbReference type="ARBA" id="ARBA00023136"/>
    </source>
</evidence>
<dbReference type="InterPro" id="IPR011006">
    <property type="entry name" value="CheY-like_superfamily"/>
</dbReference>
<dbReference type="PROSITE" id="PS50894">
    <property type="entry name" value="HPT"/>
    <property type="match status" value="1"/>
</dbReference>
<keyword evidence="10 21" id="KW-0547">Nucleotide-binding</keyword>